<protein>
    <recommendedName>
        <fullName evidence="3">PKD-like family protein</fullName>
    </recommendedName>
</protein>
<organism evidence="1 2">
    <name type="scientific">Sphingobacterium humi</name>
    <dbReference type="NCBI Taxonomy" id="1796905"/>
    <lineage>
        <taxon>Bacteria</taxon>
        <taxon>Pseudomonadati</taxon>
        <taxon>Bacteroidota</taxon>
        <taxon>Sphingobacteriia</taxon>
        <taxon>Sphingobacteriales</taxon>
        <taxon>Sphingobacteriaceae</taxon>
        <taxon>Sphingobacterium</taxon>
    </lineage>
</organism>
<dbReference type="RefSeq" id="WP_160367829.1">
    <property type="nucleotide sequence ID" value="NZ_WSQA01000002.1"/>
</dbReference>
<dbReference type="Proteomes" id="UP000435036">
    <property type="component" value="Unassembled WGS sequence"/>
</dbReference>
<evidence type="ECO:0000313" key="2">
    <source>
        <dbReference type="Proteomes" id="UP000435036"/>
    </source>
</evidence>
<sequence length="523" mass="58910">MKKSITWGIYVSLLYTIFGCSKDLGTYEYHDINEITISSLNSSYDMLFKTDTLRINPQLEFTMDNGDADRYTYEWKLVSNADFNTITKKGTIISNSKDLVYPVNALPGSYTLYLKVKDKETEVTWVGKTFLSITIESATGFMLIGEDDEGYVEVEMIAMGASDTTILKGLARDNGVPKMKGARDIIHTGVYPPRPTHARQWIIGQETAYYVDPVTFQTQPQNIFKNLLFATYELPTAIFPVEIAPRINRIAGNAVSSLNRVVITNTGDVFYADLGSSGGDYYGNPTNRLAGINTPTFECFPFIFNAPGLWSQYTVFDKENGRFVYASATALNVNLLSDRITDPFPWNQAEVNRTLKYGENTRNTDGGSSQGNSFALMENKDNKGLFIYKFYAYTIPQKRNFYTISSTHSAEINKSPYFAFASTRTALYFVQGSRLYAYDYAIGSEKIVLVKDFGDEITMIHSDIQTGSYVDLYVATYNQTTKGTLHKMVLQNNTNTIEMKEDESLKWTGLSKVKNMSWKNAPN</sequence>
<dbReference type="OrthoDB" id="1095195at2"/>
<evidence type="ECO:0000313" key="1">
    <source>
        <dbReference type="EMBL" id="MVZ61191.1"/>
    </source>
</evidence>
<dbReference type="Pfam" id="PF16407">
    <property type="entry name" value="PKD_2"/>
    <property type="match status" value="1"/>
</dbReference>
<dbReference type="PROSITE" id="PS51257">
    <property type="entry name" value="PROKAR_LIPOPROTEIN"/>
    <property type="match status" value="1"/>
</dbReference>
<evidence type="ECO:0008006" key="3">
    <source>
        <dbReference type="Google" id="ProtNLM"/>
    </source>
</evidence>
<proteinExistence type="predicted"/>
<gene>
    <name evidence="1" type="ORF">GQF63_04075</name>
</gene>
<dbReference type="EMBL" id="WSQA01000002">
    <property type="protein sequence ID" value="MVZ61191.1"/>
    <property type="molecule type" value="Genomic_DNA"/>
</dbReference>
<comment type="caution">
    <text evidence="1">The sequence shown here is derived from an EMBL/GenBank/DDBJ whole genome shotgun (WGS) entry which is preliminary data.</text>
</comment>
<accession>A0A6N8KY66</accession>
<keyword evidence="2" id="KW-1185">Reference proteome</keyword>
<reference evidence="1 2" key="1">
    <citation type="submission" date="2019-12" db="EMBL/GenBank/DDBJ databases">
        <authorList>
            <person name="Dong K."/>
        </authorList>
    </citation>
    <scope>NUCLEOTIDE SEQUENCE [LARGE SCALE GENOMIC DNA]</scope>
    <source>
        <strain evidence="1 2">JCM 31225</strain>
    </source>
</reference>
<dbReference type="AlphaFoldDB" id="A0A6N8KY66"/>
<dbReference type="InterPro" id="IPR032183">
    <property type="entry name" value="PKD-like"/>
</dbReference>
<name>A0A6N8KY66_9SPHI</name>